<dbReference type="SFLD" id="SFLDG01140">
    <property type="entry name" value="C2.B:_Phosphomannomutase_and_P"/>
    <property type="match status" value="1"/>
</dbReference>
<dbReference type="OrthoDB" id="9781413at2"/>
<dbReference type="Gene3D" id="3.30.1240.10">
    <property type="match status" value="1"/>
</dbReference>
<dbReference type="NCBIfam" id="TIGR01484">
    <property type="entry name" value="HAD-SF-IIB"/>
    <property type="match status" value="1"/>
</dbReference>
<name>A0A3E3K3F7_9FIRM</name>
<dbReference type="GO" id="GO:0000287">
    <property type="term" value="F:magnesium ion binding"/>
    <property type="evidence" value="ECO:0007669"/>
    <property type="project" value="TreeGrafter"/>
</dbReference>
<dbReference type="InterPro" id="IPR006379">
    <property type="entry name" value="HAD-SF_hydro_IIB"/>
</dbReference>
<proteinExistence type="predicted"/>
<dbReference type="GO" id="GO:0016791">
    <property type="term" value="F:phosphatase activity"/>
    <property type="evidence" value="ECO:0007669"/>
    <property type="project" value="TreeGrafter"/>
</dbReference>
<keyword evidence="1" id="KW-0378">Hydrolase</keyword>
<dbReference type="Pfam" id="PF08282">
    <property type="entry name" value="Hydrolase_3"/>
    <property type="match status" value="1"/>
</dbReference>
<evidence type="ECO:0000313" key="2">
    <source>
        <dbReference type="Proteomes" id="UP000261080"/>
    </source>
</evidence>
<dbReference type="SUPFAM" id="SSF56784">
    <property type="entry name" value="HAD-like"/>
    <property type="match status" value="1"/>
</dbReference>
<protein>
    <submittedName>
        <fullName evidence="1">Cof-type HAD-IIB family hydrolase</fullName>
    </submittedName>
</protein>
<dbReference type="GO" id="GO:0005829">
    <property type="term" value="C:cytosol"/>
    <property type="evidence" value="ECO:0007669"/>
    <property type="project" value="TreeGrafter"/>
</dbReference>
<sequence length="280" mass="31556">MKSRREKVKMIGLDLDGTLLNDKKEVGSYTEKVLKTAIDQGVVVLIATGRPVFGVPERLRSFPGMRYIITSNGARILDQKENRTVYEKMITKEETQRILYTLEQFDSLADLYFEEKALGCLKSKERVSEFYPENMQKYILESRTFVPDLHEAVITAEKDIDKIQAVVRTTGERDRIMEVLKAKFDLTISCALSNNIEVTAKDVNKGKGLLNLGKILGISRAEIMAFGDGLNDMDMLKEAGFAVAMENGRDEVKEIADYITCSNEQEGVAYAIEKFVLNSL</sequence>
<reference evidence="1 2" key="1">
    <citation type="submission" date="2018-08" db="EMBL/GenBank/DDBJ databases">
        <title>A genome reference for cultivated species of the human gut microbiota.</title>
        <authorList>
            <person name="Zou Y."/>
            <person name="Xue W."/>
            <person name="Luo G."/>
        </authorList>
    </citation>
    <scope>NUCLEOTIDE SEQUENCE [LARGE SCALE GENOMIC DNA]</scope>
    <source>
        <strain evidence="1 2">AF37-2AT</strain>
    </source>
</reference>
<dbReference type="NCBIfam" id="TIGR00099">
    <property type="entry name" value="Cof-subfamily"/>
    <property type="match status" value="1"/>
</dbReference>
<evidence type="ECO:0000313" key="1">
    <source>
        <dbReference type="EMBL" id="RGE88065.1"/>
    </source>
</evidence>
<dbReference type="PANTHER" id="PTHR10000">
    <property type="entry name" value="PHOSPHOSERINE PHOSPHATASE"/>
    <property type="match status" value="1"/>
</dbReference>
<dbReference type="PANTHER" id="PTHR10000:SF8">
    <property type="entry name" value="HAD SUPERFAMILY HYDROLASE-LIKE, TYPE 3"/>
    <property type="match status" value="1"/>
</dbReference>
<dbReference type="InterPro" id="IPR023214">
    <property type="entry name" value="HAD_sf"/>
</dbReference>
<dbReference type="Gene3D" id="3.40.50.1000">
    <property type="entry name" value="HAD superfamily/HAD-like"/>
    <property type="match status" value="1"/>
</dbReference>
<gene>
    <name evidence="1" type="ORF">DW016_07295</name>
</gene>
<keyword evidence="2" id="KW-1185">Reference proteome</keyword>
<dbReference type="InterPro" id="IPR036412">
    <property type="entry name" value="HAD-like_sf"/>
</dbReference>
<dbReference type="AlphaFoldDB" id="A0A3E3K3F7"/>
<organism evidence="1 2">
    <name type="scientific">Sellimonas intestinalis</name>
    <dbReference type="NCBI Taxonomy" id="1653434"/>
    <lineage>
        <taxon>Bacteria</taxon>
        <taxon>Bacillati</taxon>
        <taxon>Bacillota</taxon>
        <taxon>Clostridia</taxon>
        <taxon>Lachnospirales</taxon>
        <taxon>Lachnospiraceae</taxon>
        <taxon>Sellimonas</taxon>
    </lineage>
</organism>
<dbReference type="InterPro" id="IPR000150">
    <property type="entry name" value="Cof"/>
</dbReference>
<dbReference type="EMBL" id="QVLX01000003">
    <property type="protein sequence ID" value="RGE88065.1"/>
    <property type="molecule type" value="Genomic_DNA"/>
</dbReference>
<dbReference type="SFLD" id="SFLDS00003">
    <property type="entry name" value="Haloacid_Dehalogenase"/>
    <property type="match status" value="1"/>
</dbReference>
<dbReference type="CDD" id="cd07516">
    <property type="entry name" value="HAD_Pase"/>
    <property type="match status" value="1"/>
</dbReference>
<comment type="caution">
    <text evidence="1">The sequence shown here is derived from an EMBL/GenBank/DDBJ whole genome shotgun (WGS) entry which is preliminary data.</text>
</comment>
<dbReference type="Proteomes" id="UP000261080">
    <property type="component" value="Unassembled WGS sequence"/>
</dbReference>
<accession>A0A3E3K3F7</accession>